<keyword evidence="8" id="KW-1185">Reference proteome</keyword>
<organism evidence="7">
    <name type="scientific">Mucor ambiguus</name>
    <dbReference type="NCBI Taxonomy" id="91626"/>
    <lineage>
        <taxon>Eukaryota</taxon>
        <taxon>Fungi</taxon>
        <taxon>Fungi incertae sedis</taxon>
        <taxon>Mucoromycota</taxon>
        <taxon>Mucoromycotina</taxon>
        <taxon>Mucoromycetes</taxon>
        <taxon>Mucorales</taxon>
        <taxon>Mucorineae</taxon>
        <taxon>Mucoraceae</taxon>
        <taxon>Mucor</taxon>
    </lineage>
</organism>
<dbReference type="PROSITE" id="PS50294">
    <property type="entry name" value="WD_REPEATS_REGION"/>
    <property type="match status" value="1"/>
</dbReference>
<proteinExistence type="inferred from homology"/>
<dbReference type="STRING" id="91626.A0A0C9MR96"/>
<dbReference type="PROSITE" id="PS50082">
    <property type="entry name" value="WD_REPEATS_2"/>
    <property type="match status" value="1"/>
</dbReference>
<dbReference type="SMART" id="SM00320">
    <property type="entry name" value="WD40"/>
    <property type="match status" value="7"/>
</dbReference>
<dbReference type="SUPFAM" id="SSF50978">
    <property type="entry name" value="WD40 repeat-like"/>
    <property type="match status" value="1"/>
</dbReference>
<gene>
    <name evidence="7" type="ORF">MAM1_0101d05232</name>
</gene>
<evidence type="ECO:0000256" key="2">
    <source>
        <dbReference type="ARBA" id="ARBA00022574"/>
    </source>
</evidence>
<dbReference type="PROSITE" id="PS00678">
    <property type="entry name" value="WD_REPEATS_1"/>
    <property type="match status" value="1"/>
</dbReference>
<dbReference type="AlphaFoldDB" id="A0A0C9MR96"/>
<name>A0A0C9MR96_9FUNG</name>
<keyword evidence="5" id="KW-0804">Transcription</keyword>
<keyword evidence="3" id="KW-0677">Repeat</keyword>
<feature type="non-terminal residue" evidence="7">
    <location>
        <position position="448"/>
    </location>
</feature>
<dbReference type="InterPro" id="IPR036322">
    <property type="entry name" value="WD40_repeat_dom_sf"/>
</dbReference>
<dbReference type="Gene3D" id="2.130.10.10">
    <property type="entry name" value="YVTN repeat-like/Quinoprotein amine dehydrogenase"/>
    <property type="match status" value="1"/>
</dbReference>
<dbReference type="EMBL" id="DF836390">
    <property type="protein sequence ID" value="GAN05757.1"/>
    <property type="molecule type" value="Genomic_DNA"/>
</dbReference>
<dbReference type="Pfam" id="PF00400">
    <property type="entry name" value="WD40"/>
    <property type="match status" value="1"/>
</dbReference>
<evidence type="ECO:0000256" key="6">
    <source>
        <dbReference type="PROSITE-ProRule" id="PRU00221"/>
    </source>
</evidence>
<dbReference type="OrthoDB" id="7318948at2759"/>
<sequence>MAKRPSSQDLQGPEPEIQRTENIFSSMRLRRIVKENHGHDIPQLSFFFNDNDSKKSAQPIDTSNVLASVGGCQLSVYDNEHCGDHLDIMSNFDITPLHEKQEAKHRLKTVCWFYREGGDALIATAGADSMIHVLSLANSEEIMLLKGHSSMITDLQSHPLSDHHILSTSKDGTARLWDLHQERCLVVFEAKTPLTVSCFHPSGATFITGSEHGDIFEWNIPSFDSSISNNTTLRISKQDAKILKKLHGNTYVDCIRYANGNLLTKSVDNQLHYWRPNEQEIIHSFSIASQENSHSRFDVSRDGHYLCVGSNHGSVYVYNVHTSDLLAELCHKKATKAVRCCVFTRDCRQIVVAGEDAFIMRYDYIDSKTLNEWAKWRNENSSIHEPVPQYHRYVDNKHYLDMTMLAEKKQDIEASLTSSRAKKRKGHADFGLFDFFNETAPTLSTKLV</sequence>
<dbReference type="Proteomes" id="UP000053815">
    <property type="component" value="Unassembled WGS sequence"/>
</dbReference>
<evidence type="ECO:0000256" key="5">
    <source>
        <dbReference type="ARBA" id="ARBA00023163"/>
    </source>
</evidence>
<evidence type="ECO:0000256" key="1">
    <source>
        <dbReference type="ARBA" id="ARBA00008075"/>
    </source>
</evidence>
<dbReference type="InterPro" id="IPR051243">
    <property type="entry name" value="PcG_WD-repeat"/>
</dbReference>
<dbReference type="PANTHER" id="PTHR10253">
    <property type="entry name" value="POLYCOMB PROTEIN"/>
    <property type="match status" value="1"/>
</dbReference>
<evidence type="ECO:0000313" key="7">
    <source>
        <dbReference type="EMBL" id="GAN05757.1"/>
    </source>
</evidence>
<dbReference type="InterPro" id="IPR019775">
    <property type="entry name" value="WD40_repeat_CS"/>
</dbReference>
<comment type="similarity">
    <text evidence="1">Belongs to the WD repeat ESC family.</text>
</comment>
<keyword evidence="2 6" id="KW-0853">WD repeat</keyword>
<evidence type="ECO:0000256" key="3">
    <source>
        <dbReference type="ARBA" id="ARBA00022737"/>
    </source>
</evidence>
<evidence type="ECO:0000256" key="4">
    <source>
        <dbReference type="ARBA" id="ARBA00023015"/>
    </source>
</evidence>
<dbReference type="InterPro" id="IPR001680">
    <property type="entry name" value="WD40_rpt"/>
</dbReference>
<dbReference type="InterPro" id="IPR015943">
    <property type="entry name" value="WD40/YVTN_repeat-like_dom_sf"/>
</dbReference>
<keyword evidence="4" id="KW-0805">Transcription regulation</keyword>
<evidence type="ECO:0000313" key="8">
    <source>
        <dbReference type="Proteomes" id="UP000053815"/>
    </source>
</evidence>
<reference evidence="7" key="1">
    <citation type="submission" date="2014-09" db="EMBL/GenBank/DDBJ databases">
        <title>Draft genome sequence of an oleaginous Mucoromycotina fungus Mucor ambiguus NBRC6742.</title>
        <authorList>
            <person name="Takeda I."/>
            <person name="Yamane N."/>
            <person name="Morita T."/>
            <person name="Tamano K."/>
            <person name="Machida M."/>
            <person name="Baker S."/>
            <person name="Koike H."/>
        </authorList>
    </citation>
    <scope>NUCLEOTIDE SEQUENCE</scope>
    <source>
        <strain evidence="7">NBRC 6742</strain>
    </source>
</reference>
<feature type="repeat" description="WD" evidence="6">
    <location>
        <begin position="145"/>
        <end position="187"/>
    </location>
</feature>
<accession>A0A0C9MR96</accession>
<protein>
    <submittedName>
        <fullName evidence="7">WD domain, G-beta repeat-containing protein</fullName>
    </submittedName>
</protein>